<feature type="compositionally biased region" description="Basic and acidic residues" evidence="1">
    <location>
        <begin position="499"/>
        <end position="512"/>
    </location>
</feature>
<accession>A0ABN1E7A1</accession>
<reference evidence="3 4" key="1">
    <citation type="journal article" date="2019" name="Int. J. Syst. Evol. Microbiol.">
        <title>The Global Catalogue of Microorganisms (GCM) 10K type strain sequencing project: providing services to taxonomists for standard genome sequencing and annotation.</title>
        <authorList>
            <consortium name="The Broad Institute Genomics Platform"/>
            <consortium name="The Broad Institute Genome Sequencing Center for Infectious Disease"/>
            <person name="Wu L."/>
            <person name="Ma J."/>
        </authorList>
    </citation>
    <scope>NUCLEOTIDE SEQUENCE [LARGE SCALE GENOMIC DNA]</scope>
    <source>
        <strain evidence="3 4">JCM 10303</strain>
    </source>
</reference>
<dbReference type="Pfam" id="PF06259">
    <property type="entry name" value="Abhydrolase_8"/>
    <property type="match status" value="1"/>
</dbReference>
<evidence type="ECO:0000256" key="1">
    <source>
        <dbReference type="SAM" id="MobiDB-lite"/>
    </source>
</evidence>
<dbReference type="SUPFAM" id="SSF53474">
    <property type="entry name" value="alpha/beta-Hydrolases"/>
    <property type="match status" value="1"/>
</dbReference>
<keyword evidence="3" id="KW-0378">Hydrolase</keyword>
<dbReference type="InterPro" id="IPR029058">
    <property type="entry name" value="AB_hydrolase_fold"/>
</dbReference>
<dbReference type="InterPro" id="IPR010427">
    <property type="entry name" value="DUF1023"/>
</dbReference>
<organism evidence="3 4">
    <name type="scientific">Saccharopolyspora erythraea</name>
    <name type="common">Streptomyces erythraeus</name>
    <dbReference type="NCBI Taxonomy" id="1836"/>
    <lineage>
        <taxon>Bacteria</taxon>
        <taxon>Bacillati</taxon>
        <taxon>Actinomycetota</taxon>
        <taxon>Actinomycetes</taxon>
        <taxon>Pseudonocardiales</taxon>
        <taxon>Pseudonocardiaceae</taxon>
        <taxon>Saccharopolyspora</taxon>
    </lineage>
</organism>
<gene>
    <name evidence="3" type="ORF">GCM10009533_67110</name>
</gene>
<comment type="caution">
    <text evidence="3">The sequence shown here is derived from an EMBL/GenBank/DDBJ whole genome shotgun (WGS) entry which is preliminary data.</text>
</comment>
<dbReference type="InterPro" id="IPR036689">
    <property type="entry name" value="ESAT-6-like_sf"/>
</dbReference>
<dbReference type="EMBL" id="BAAAGS010000088">
    <property type="protein sequence ID" value="GAA0560693.1"/>
    <property type="molecule type" value="Genomic_DNA"/>
</dbReference>
<dbReference type="GO" id="GO:0016787">
    <property type="term" value="F:hydrolase activity"/>
    <property type="evidence" value="ECO:0007669"/>
    <property type="project" value="UniProtKB-KW"/>
</dbReference>
<name>A0ABN1E7A1_SACER</name>
<sequence>MVSLSDVRRWEPDALEKVFAALGKHKDRLVGLDDELEGSARPEGWRGQAADAAAQSHAGLTRVMRELVVEVAGVRRAVAETTDEVEAIRRLLRESDDLAEGHGFEITAEGGVRDVAPPDDVPEDQVEQVKQERIRIRDQIVENIRTVLQRANRADDELAKVLADADRNLMDPGRGGSLADDAATGDSRGLAATIDAPRNGTPEENAKWWKSLSPEEQEALRKAPPAWLGNRDGIPAQVRDVANRNRIDDEREALNAEKAEIERGGVSDDERKRLEEVTHKIESIGAVEKTLERQPSRQLLVLDSSGERLKAAVAVGDVDTADHVSVFTPGLNSTVNGTLEGLDHQMNQLRAQSQHESDRHGEGGQVAAISWIGYETPQDHEHAPWHENSVTRSDAAENGGAKLNEFFKGINASRDTDPHLTALGHSYGSTTTGYALQGGGHGVDDAIVFGSPGVGTDDVEDLHVPEGHTYRIEARNDPVADFGRFGGDPTHMEGVQDLSAKESTEPDGRQKLSESTGHNGYVADDSTSQHNMAAVVAGLPDRTVRGEGRGVGDYISWAPSKIRDLF</sequence>
<protein>
    <submittedName>
        <fullName evidence="3">Alpha/beta hydrolase</fullName>
    </submittedName>
</protein>
<evidence type="ECO:0000313" key="3">
    <source>
        <dbReference type="EMBL" id="GAA0560693.1"/>
    </source>
</evidence>
<dbReference type="SUPFAM" id="SSF140453">
    <property type="entry name" value="EsxAB dimer-like"/>
    <property type="match status" value="1"/>
</dbReference>
<evidence type="ECO:0000259" key="2">
    <source>
        <dbReference type="Pfam" id="PF06259"/>
    </source>
</evidence>
<evidence type="ECO:0000313" key="4">
    <source>
        <dbReference type="Proteomes" id="UP001500729"/>
    </source>
</evidence>
<proteinExistence type="predicted"/>
<dbReference type="RefSeq" id="WP_009949320.1">
    <property type="nucleotide sequence ID" value="NZ_BAAAGS010000088.1"/>
</dbReference>
<dbReference type="Proteomes" id="UP001500729">
    <property type="component" value="Unassembled WGS sequence"/>
</dbReference>
<feature type="region of interest" description="Disordered" evidence="1">
    <location>
        <begin position="499"/>
        <end position="527"/>
    </location>
</feature>
<feature type="domain" description="DUF1023" evidence="2">
    <location>
        <begin position="308"/>
        <end position="485"/>
    </location>
</feature>
<keyword evidence="4" id="KW-1185">Reference proteome</keyword>